<feature type="transmembrane region" description="Helical" evidence="1">
    <location>
        <begin position="227"/>
        <end position="247"/>
    </location>
</feature>
<dbReference type="InterPro" id="IPR036305">
    <property type="entry name" value="RGS_sf"/>
</dbReference>
<keyword evidence="1" id="KW-0472">Membrane</keyword>
<sequence>MADIRLEDILAGRHLSPYTLGEFEEHLVHVQHSTENLYFYFWLSDYTKQYRDWQASFNERKESLTPIPDKVTSPDGHSKCAIRESLRLTRNGVARLVPMFVRKALASKPKAETTSQPGLHLHAEVQLSPLPQDLSNTPVPEELMKSFESLQSFILPPRQSNQALHDFEFELNISQQLKDQFRLQAEHSLDPEIFLPIKKEVTNMLSDSMRSWLMDCSGNSDKYRAQLTLCIGAFCVIVAVIGTVLLMTKTTRVKITLCLSPLVWIGLEIFFCGVFRTCPLIFMFGSFRQIHFWELGRAKEAAAITERNLVSKRHDFHQNQSKLNSESGHGSLTPSEYQRAFLPSKFWDSGFQLKPSDGLIVYGPDDRHLPQVSMSMVCSSHNNTSASSPMQPTPCSPRTQKMKLWKQSRSTQLHGSSAPMFGPLTKVLSPVAIKSHRLSILKSIVLATLLTAAWILICLLVHTRHIPFFPKVSPKLRKE</sequence>
<dbReference type="PANTHER" id="PTHR39466">
    <property type="entry name" value="RGS DOMAIN-CONTAINING PROTEIN"/>
    <property type="match status" value="1"/>
</dbReference>
<name>A0A5B0NCH3_PUCGR</name>
<organism evidence="2 4">
    <name type="scientific">Puccinia graminis f. sp. tritici</name>
    <dbReference type="NCBI Taxonomy" id="56615"/>
    <lineage>
        <taxon>Eukaryota</taxon>
        <taxon>Fungi</taxon>
        <taxon>Dikarya</taxon>
        <taxon>Basidiomycota</taxon>
        <taxon>Pucciniomycotina</taxon>
        <taxon>Pucciniomycetes</taxon>
        <taxon>Pucciniales</taxon>
        <taxon>Pucciniaceae</taxon>
        <taxon>Puccinia</taxon>
    </lineage>
</organism>
<dbReference type="EMBL" id="VSWC01000105">
    <property type="protein sequence ID" value="KAA1086947.1"/>
    <property type="molecule type" value="Genomic_DNA"/>
</dbReference>
<dbReference type="AlphaFoldDB" id="A0A5B0NCH3"/>
<gene>
    <name evidence="2" type="ORF">PGT21_016663</name>
    <name evidence="3" type="ORF">PGTUg99_031592</name>
</gene>
<keyword evidence="1" id="KW-1133">Transmembrane helix</keyword>
<keyword evidence="1" id="KW-0812">Transmembrane</keyword>
<dbReference type="SUPFAM" id="SSF48097">
    <property type="entry name" value="Regulator of G-protein signaling, RGS"/>
    <property type="match status" value="1"/>
</dbReference>
<evidence type="ECO:0000256" key="1">
    <source>
        <dbReference type="SAM" id="Phobius"/>
    </source>
</evidence>
<dbReference type="PANTHER" id="PTHR39466:SF1">
    <property type="entry name" value="RGS DOMAIN-CONTAINING PROTEIN"/>
    <property type="match status" value="1"/>
</dbReference>
<evidence type="ECO:0000313" key="3">
    <source>
        <dbReference type="EMBL" id="KAA1129384.1"/>
    </source>
</evidence>
<feature type="transmembrane region" description="Helical" evidence="1">
    <location>
        <begin position="444"/>
        <end position="463"/>
    </location>
</feature>
<dbReference type="Proteomes" id="UP000324748">
    <property type="component" value="Unassembled WGS sequence"/>
</dbReference>
<reference evidence="4 5" key="1">
    <citation type="submission" date="2019-05" db="EMBL/GenBank/DDBJ databases">
        <title>Emergence of the Ug99 lineage of the wheat stem rust pathogen through somatic hybridization.</title>
        <authorList>
            <person name="Li F."/>
            <person name="Upadhyaya N.M."/>
            <person name="Sperschneider J."/>
            <person name="Matny O."/>
            <person name="Nguyen-Phuc H."/>
            <person name="Mago R."/>
            <person name="Raley C."/>
            <person name="Miller M.E."/>
            <person name="Silverstein K.A.T."/>
            <person name="Henningsen E."/>
            <person name="Hirsch C.D."/>
            <person name="Visser B."/>
            <person name="Pretorius Z.A."/>
            <person name="Steffenson B.J."/>
            <person name="Schwessinger B."/>
            <person name="Dodds P.N."/>
            <person name="Figueroa M."/>
        </authorList>
    </citation>
    <scope>NUCLEOTIDE SEQUENCE [LARGE SCALE GENOMIC DNA]</scope>
    <source>
        <strain evidence="2">21-0</strain>
        <strain evidence="3 5">Ug99</strain>
    </source>
</reference>
<keyword evidence="4" id="KW-1185">Reference proteome</keyword>
<evidence type="ECO:0008006" key="6">
    <source>
        <dbReference type="Google" id="ProtNLM"/>
    </source>
</evidence>
<evidence type="ECO:0000313" key="5">
    <source>
        <dbReference type="Proteomes" id="UP000325313"/>
    </source>
</evidence>
<accession>A0A5B0NCH3</accession>
<dbReference type="Proteomes" id="UP000325313">
    <property type="component" value="Unassembled WGS sequence"/>
</dbReference>
<dbReference type="EMBL" id="VDEP01000137">
    <property type="protein sequence ID" value="KAA1129384.1"/>
    <property type="molecule type" value="Genomic_DNA"/>
</dbReference>
<evidence type="ECO:0000313" key="2">
    <source>
        <dbReference type="EMBL" id="KAA1086947.1"/>
    </source>
</evidence>
<dbReference type="OrthoDB" id="3232309at2759"/>
<evidence type="ECO:0000313" key="4">
    <source>
        <dbReference type="Proteomes" id="UP000324748"/>
    </source>
</evidence>
<comment type="caution">
    <text evidence="2">The sequence shown here is derived from an EMBL/GenBank/DDBJ whole genome shotgun (WGS) entry which is preliminary data.</text>
</comment>
<proteinExistence type="predicted"/>
<feature type="transmembrane region" description="Helical" evidence="1">
    <location>
        <begin position="262"/>
        <end position="287"/>
    </location>
</feature>
<protein>
    <recommendedName>
        <fullName evidence="6">RGS domain-containing protein</fullName>
    </recommendedName>
</protein>